<feature type="compositionally biased region" description="Low complexity" evidence="1">
    <location>
        <begin position="508"/>
        <end position="521"/>
    </location>
</feature>
<protein>
    <submittedName>
        <fullName evidence="2">Uncharacterized protein</fullName>
    </submittedName>
</protein>
<dbReference type="RefSeq" id="XP_041292208.1">
    <property type="nucleotide sequence ID" value="XM_041433762.1"/>
</dbReference>
<comment type="caution">
    <text evidence="2">The sequence shown here is derived from an EMBL/GenBank/DDBJ whole genome shotgun (WGS) entry which is preliminary data.</text>
</comment>
<dbReference type="Proteomes" id="UP000823399">
    <property type="component" value="Unassembled WGS sequence"/>
</dbReference>
<dbReference type="InterPro" id="IPR046521">
    <property type="entry name" value="DUF6698"/>
</dbReference>
<sequence length="576" mass="63820">MTRPRPRSSSASLSDSESVFSQVSSHESSQSPREEVEKSPPSARPLKNVKRKQKSLDNDGETKTRASKWPKSHSKDISKDKKDTKPREQCLQFARWIPQGIDMFCILKDVFRIAPLVEIACSTNVEDSDASDDECSARNAILANISNDAQDQLLRTYKKVLAGAPYLLELVKGGKKRAAELKDILDNMQYMIGQVRSEDAMHLKKSILHYASYDSNGLEPAIFPDSKESRTKMGLNHPQLARMLCPVKHLVEYQKSPSQTKSKIESGEIKMDAHARPALLYNGKVAGESFDQQNMQDGLFEGYIVECVLKHILTGPSSALAGDDFHISNTCNASLHGMMSFEAEHITYGAIQAWSSISSRDKWSENDGTFSYRKFYYRIIDVIRNPPDEAWATAILQHYNLKVFKDKAGHAAALSTTTVSDSGDADDDDDDIAVMRKQSALCSANISRHPSPSRPPPTRSGADIALQPSSPPRKKMKAVAFESPLTQDESDKEHEPQPGTSLRKGRKAAASSATASRAKTSTSKRRRVESPAVSEGEPDEEHEHQVRRSPRKSAKPATASKVKTTQAAPKKRRGRK</sequence>
<name>A0A9P7JT49_9AGAM</name>
<dbReference type="AlphaFoldDB" id="A0A9P7JT49"/>
<keyword evidence="3" id="KW-1185">Reference proteome</keyword>
<evidence type="ECO:0000256" key="1">
    <source>
        <dbReference type="SAM" id="MobiDB-lite"/>
    </source>
</evidence>
<reference evidence="2" key="1">
    <citation type="journal article" date="2020" name="New Phytol.">
        <title>Comparative genomics reveals dynamic genome evolution in host specialist ectomycorrhizal fungi.</title>
        <authorList>
            <person name="Lofgren L.A."/>
            <person name="Nguyen N.H."/>
            <person name="Vilgalys R."/>
            <person name="Ruytinx J."/>
            <person name="Liao H.L."/>
            <person name="Branco S."/>
            <person name="Kuo A."/>
            <person name="LaButti K."/>
            <person name="Lipzen A."/>
            <person name="Andreopoulos W."/>
            <person name="Pangilinan J."/>
            <person name="Riley R."/>
            <person name="Hundley H."/>
            <person name="Na H."/>
            <person name="Barry K."/>
            <person name="Grigoriev I.V."/>
            <person name="Stajich J.E."/>
            <person name="Kennedy P.G."/>
        </authorList>
    </citation>
    <scope>NUCLEOTIDE SEQUENCE</scope>
    <source>
        <strain evidence="2">FC423</strain>
    </source>
</reference>
<feature type="compositionally biased region" description="Basic and acidic residues" evidence="1">
    <location>
        <begin position="54"/>
        <end position="64"/>
    </location>
</feature>
<dbReference type="GeneID" id="64696021"/>
<organism evidence="2 3">
    <name type="scientific">Suillus discolor</name>
    <dbReference type="NCBI Taxonomy" id="1912936"/>
    <lineage>
        <taxon>Eukaryota</taxon>
        <taxon>Fungi</taxon>
        <taxon>Dikarya</taxon>
        <taxon>Basidiomycota</taxon>
        <taxon>Agaricomycotina</taxon>
        <taxon>Agaricomycetes</taxon>
        <taxon>Agaricomycetidae</taxon>
        <taxon>Boletales</taxon>
        <taxon>Suillineae</taxon>
        <taxon>Suillaceae</taxon>
        <taxon>Suillus</taxon>
    </lineage>
</organism>
<dbReference type="Pfam" id="PF20414">
    <property type="entry name" value="DUF6698"/>
    <property type="match status" value="1"/>
</dbReference>
<gene>
    <name evidence="2" type="ORF">F5147DRAFT_653272</name>
</gene>
<feature type="region of interest" description="Disordered" evidence="1">
    <location>
        <begin position="1"/>
        <end position="84"/>
    </location>
</feature>
<feature type="region of interest" description="Disordered" evidence="1">
    <location>
        <begin position="442"/>
        <end position="576"/>
    </location>
</feature>
<dbReference type="EMBL" id="JABBWM010000031">
    <property type="protein sequence ID" value="KAG2107394.1"/>
    <property type="molecule type" value="Genomic_DNA"/>
</dbReference>
<dbReference type="OrthoDB" id="2691465at2759"/>
<feature type="compositionally biased region" description="Low complexity" evidence="1">
    <location>
        <begin position="8"/>
        <end position="31"/>
    </location>
</feature>
<feature type="compositionally biased region" description="Basic and acidic residues" evidence="1">
    <location>
        <begin position="73"/>
        <end position="84"/>
    </location>
</feature>
<evidence type="ECO:0000313" key="2">
    <source>
        <dbReference type="EMBL" id="KAG2107394.1"/>
    </source>
</evidence>
<accession>A0A9P7JT49</accession>
<proteinExistence type="predicted"/>
<evidence type="ECO:0000313" key="3">
    <source>
        <dbReference type="Proteomes" id="UP000823399"/>
    </source>
</evidence>